<dbReference type="AlphaFoldDB" id="A0A4U6T1W6"/>
<gene>
    <name evidence="1" type="ORF">SEVIR_9G294200v2</name>
</gene>
<evidence type="ECO:0000313" key="1">
    <source>
        <dbReference type="EMBL" id="TKV94428.1"/>
    </source>
</evidence>
<organism evidence="1 2">
    <name type="scientific">Setaria viridis</name>
    <name type="common">Green bristlegrass</name>
    <name type="synonym">Setaria italica subsp. viridis</name>
    <dbReference type="NCBI Taxonomy" id="4556"/>
    <lineage>
        <taxon>Eukaryota</taxon>
        <taxon>Viridiplantae</taxon>
        <taxon>Streptophyta</taxon>
        <taxon>Embryophyta</taxon>
        <taxon>Tracheophyta</taxon>
        <taxon>Spermatophyta</taxon>
        <taxon>Magnoliopsida</taxon>
        <taxon>Liliopsida</taxon>
        <taxon>Poales</taxon>
        <taxon>Poaceae</taxon>
        <taxon>PACMAD clade</taxon>
        <taxon>Panicoideae</taxon>
        <taxon>Panicodae</taxon>
        <taxon>Paniceae</taxon>
        <taxon>Cenchrinae</taxon>
        <taxon>Setaria</taxon>
    </lineage>
</organism>
<protein>
    <submittedName>
        <fullName evidence="1">Uncharacterized protein</fullName>
    </submittedName>
</protein>
<evidence type="ECO:0000313" key="2">
    <source>
        <dbReference type="Proteomes" id="UP000298652"/>
    </source>
</evidence>
<reference evidence="1" key="1">
    <citation type="submission" date="2019-03" db="EMBL/GenBank/DDBJ databases">
        <title>WGS assembly of Setaria viridis.</title>
        <authorList>
            <person name="Huang P."/>
            <person name="Jenkins J."/>
            <person name="Grimwood J."/>
            <person name="Barry K."/>
            <person name="Healey A."/>
            <person name="Mamidi S."/>
            <person name="Sreedasyam A."/>
            <person name="Shu S."/>
            <person name="Feldman M."/>
            <person name="Wu J."/>
            <person name="Yu Y."/>
            <person name="Chen C."/>
            <person name="Johnson J."/>
            <person name="Rokhsar D."/>
            <person name="Baxter I."/>
            <person name="Schmutz J."/>
            <person name="Brutnell T."/>
            <person name="Kellogg E."/>
        </authorList>
    </citation>
    <scope>NUCLEOTIDE SEQUENCE [LARGE SCALE GENOMIC DNA]</scope>
</reference>
<proteinExistence type="predicted"/>
<keyword evidence="2" id="KW-1185">Reference proteome</keyword>
<accession>A0A4U6T1W6</accession>
<name>A0A4U6T1W6_SETVI</name>
<dbReference type="EMBL" id="CM016560">
    <property type="protein sequence ID" value="TKV94428.1"/>
    <property type="molecule type" value="Genomic_DNA"/>
</dbReference>
<dbReference type="Gramene" id="TKV94428">
    <property type="protein sequence ID" value="TKV94428"/>
    <property type="gene ID" value="SEVIR_9G294200v2"/>
</dbReference>
<sequence length="117" mass="13298">MNDAPRLELPLFQFHHSDHQQQQEEGPLRLHGGQHCRNSLHLLHGQARHLLSLLLAAMQQLHGRCVPTLDAARVDAMAAGRHDALGAPVHELQQVKVVSLLERRLELGRRVEWTARR</sequence>
<dbReference type="Proteomes" id="UP000298652">
    <property type="component" value="Chromosome 9"/>
</dbReference>